<sequence length="2107" mass="227225">MENGAKGCEVIISGKLRAQRAKAMKFKDGYLISTGEPKKHYINEAVRHVMMRQGVVGIKVKIMLAHDPEGKMGPKMIMPDCITIHEPKEEVVPMAAPAYTGLQLLRLQVQGFRALLGVRAPAMLRPWQAGAAGGGAGALGVGLIRAIVQAVLRVDDPLTFAAPATSLPSPCPCPESETPIAELCASAGSYLRELGPTEQVFCLGVLVGTCVGPILDLGGSPVPPELAEQIRQLVAALAALGLAPGEHSAASPAAEAGSGFAEEGDPPPSSAPHCSRGAAPRAAQPKAAASPSAGSRGSAARDVGGRPETAGASSSNGGAVGLSEQQRLALALRLGLWIQRRLAGQRGGVSGRDENPADSTLYLVFRGHTGQVFDPVLVFRSWAAARALVAPTGAFGQSLFIGLPSEWEARQVVASAGCSLGSPVSEGLCFAADSPDYSILAYLLPTGTVEQLVTIIPVGRFDGKLLVAIPHVVWNRVTKKRRILSQHFAKPIALEVAIRSEEDTKLATPANTKIWMGVLTSDAERYLFVPFDVDTLGFQFVSTVPTEGVRFPLAEALNNAAAEHYTFMSAPSESGKEFGIATPSDVEDRLGRLEGTLESIQDALVRLIAVPATPPKEAGLKPTAKAAGVKRAEPARKADAAAAPGLAPGLVRAARASGVDEATLEAMSALMKKAPPRLGEQPAARARSGPLSESEAEDEEDAEDEDEPLAQKQSASKGVERAISQLTKLVTMLASEKDSAKTVSKLDRALEGLSQSGSGSTESGAPSGAARRSAAALRALRFALTDEPEQIYRLIEKAMGEQVRAQTDLPGVHLAADSRVWLEHRSHVQSYPTTIRWMWAVAGIHSCLKDKRYEEARARTALLLAAGERFSMDGGRWVLAAEILLEQPPPFSSFARHQLPEPTELQRSSLVDPRWIDAIMAKLKEAEDFQERRKRLQRLPTGGGQKVEGREKELEKEKQAAAWKAKTVAAAKAKAAAKVKVPGGAAQSYLARRLWLRQLRDLLKMKGSLSEFTRSVLSSTRTNQKEPSEKEGAIAVWPMPPPYPECWRRSEERIADRAFKTFINLLVVVFSWLHLQRPRVAPPAARMGAPLSSGQPQAVGRLESLAAAWNVSHFVEPSDMGRSALKVEGLEAVLQTLLLKASSLRTDLAKYSPSVRRGSNAEALPGFDSRDQATVEIGHVSKGSLQLAKEVDPSRLNFGGTPEFDPVPLLSETAAARYIAPLDHRLPAPKGPMPKAKVRASRLRQLQLFEKLDSTGRLAIFPYEKRDDVSGLFALVKDLLKDRMILDARPPNLWEEGINEWTRTMASAASLLQIYLEPGRDLYFSGDDLKDYYYYYYFRVSLQRALRNRLSGSWRPSELQHLQCFKPEFWSQPALCVALATMAMGDLNAVEVGQAAQGALAARAAVMSQSEFLTMSGRGPQRAAADFIAGVIIDDCVALSQRVKSELLVSDVLRIQDEAARSLVAARMALLHDAYHQHGLVRNSNKAFVEQTKATFWGAECDGVSGLVRPPLVRVIPRASIPRQVAALGVCTVGLLEILAGCWTSVFQFRTELFILSMVGPIAVTNLRASPAPWIDAVDASNWGEAVARAEAIAADERPVSRTLIGSGGFLLTAVNPADDPTRDRPVREPTHRLPAWWGAAAQGSFELLDASLVRCGLDPDVLSGAPLLGTAFEKVQIERLKPRFAKSAAFMKGERWRSPGADFGAGAGRSLPGPALPPCPSGNPADAGGCAPFGGAASLDDYSEGRCSAHPKQSDCPVLSQAATALLATLPESRFLRPGRRDPNWRPTTPGFLDFYSGQKGVAKALQMKGAPWILTFDFLDGPGQDLLDHETRFFWRPVWTQALFRESVRLRFAETRTAAGFAAFCFVLPASGFRFGWKTPTEAGCGANVNGSVWQSGSVWAFSAWISAGLERGGEKGLCQVLAIALLNATGLQPERKRLDIVSCARACCSRIGEAPHPGPGRKLQAQTATRLLDRKGIELAGVALVEPNTEQLRQRAWDHFTTWIRSAMTAKRCHLLVPQDLLQSELDHFYIKIEKPKTRKRGGAKVQHSKVVGVDVVAFVVAVFAVVPRHELLYPGSASYYRRRWDAILKALEGPSRLTATAPQ</sequence>
<dbReference type="InterPro" id="IPR001351">
    <property type="entry name" value="Ribosomal_uS3_C"/>
</dbReference>
<dbReference type="OrthoDB" id="445862at2759"/>
<evidence type="ECO:0000256" key="5">
    <source>
        <dbReference type="SAM" id="MobiDB-lite"/>
    </source>
</evidence>
<protein>
    <recommendedName>
        <fullName evidence="4">40S ribosomal protein S3</fullName>
    </recommendedName>
</protein>
<dbReference type="SUPFAM" id="SSF54821">
    <property type="entry name" value="Ribosomal protein S3 C-terminal domain"/>
    <property type="match status" value="1"/>
</dbReference>
<feature type="domain" description="Small ribosomal subunit protein uS3 C-terminal" evidence="6">
    <location>
        <begin position="1"/>
        <end position="62"/>
    </location>
</feature>
<name>A0A813FXM8_POLGL</name>
<dbReference type="Proteomes" id="UP000654075">
    <property type="component" value="Unassembled WGS sequence"/>
</dbReference>
<evidence type="ECO:0000313" key="7">
    <source>
        <dbReference type="EMBL" id="CAE8615169.1"/>
    </source>
</evidence>
<feature type="compositionally biased region" description="Acidic residues" evidence="5">
    <location>
        <begin position="694"/>
        <end position="708"/>
    </location>
</feature>
<evidence type="ECO:0000259" key="6">
    <source>
        <dbReference type="Pfam" id="PF00189"/>
    </source>
</evidence>
<feature type="compositionally biased region" description="Low complexity" evidence="5">
    <location>
        <begin position="248"/>
        <end position="261"/>
    </location>
</feature>
<dbReference type="InterPro" id="IPR036419">
    <property type="entry name" value="Ribosomal_S3_C_sf"/>
</dbReference>
<evidence type="ECO:0000256" key="3">
    <source>
        <dbReference type="ARBA" id="ARBA00023274"/>
    </source>
</evidence>
<reference evidence="7" key="1">
    <citation type="submission" date="2021-02" db="EMBL/GenBank/DDBJ databases">
        <authorList>
            <person name="Dougan E. K."/>
            <person name="Rhodes N."/>
            <person name="Thang M."/>
            <person name="Chan C."/>
        </authorList>
    </citation>
    <scope>NUCLEOTIDE SEQUENCE</scope>
</reference>
<dbReference type="GO" id="GO:0003735">
    <property type="term" value="F:structural constituent of ribosome"/>
    <property type="evidence" value="ECO:0007669"/>
    <property type="project" value="InterPro"/>
</dbReference>
<keyword evidence="2" id="KW-0689">Ribosomal protein</keyword>
<feature type="compositionally biased region" description="Low complexity" evidence="5">
    <location>
        <begin position="276"/>
        <end position="301"/>
    </location>
</feature>
<accession>A0A813FXM8</accession>
<dbReference type="PANTHER" id="PTHR11760">
    <property type="entry name" value="30S/40S RIBOSOMAL PROTEIN S3"/>
    <property type="match status" value="1"/>
</dbReference>
<dbReference type="GO" id="GO:0006412">
    <property type="term" value="P:translation"/>
    <property type="evidence" value="ECO:0007669"/>
    <property type="project" value="InterPro"/>
</dbReference>
<dbReference type="EMBL" id="CAJNNV010025576">
    <property type="protein sequence ID" value="CAE8615169.1"/>
    <property type="molecule type" value="Genomic_DNA"/>
</dbReference>
<comment type="similarity">
    <text evidence="1">Belongs to the universal ribosomal protein uS3 family.</text>
</comment>
<feature type="region of interest" description="Disordered" evidence="5">
    <location>
        <begin position="673"/>
        <end position="718"/>
    </location>
</feature>
<dbReference type="PANTHER" id="PTHR11760:SF32">
    <property type="entry name" value="SMALL RIBOSOMAL SUBUNIT PROTEIN US3"/>
    <property type="match status" value="1"/>
</dbReference>
<evidence type="ECO:0000256" key="1">
    <source>
        <dbReference type="ARBA" id="ARBA00010761"/>
    </source>
</evidence>
<keyword evidence="8" id="KW-1185">Reference proteome</keyword>
<feature type="region of interest" description="Disordered" evidence="5">
    <location>
        <begin position="248"/>
        <end position="319"/>
    </location>
</feature>
<evidence type="ECO:0000256" key="4">
    <source>
        <dbReference type="ARBA" id="ARBA00035408"/>
    </source>
</evidence>
<keyword evidence="3" id="KW-0687">Ribonucleoprotein</keyword>
<dbReference type="Pfam" id="PF00189">
    <property type="entry name" value="Ribosomal_S3_C"/>
    <property type="match status" value="1"/>
</dbReference>
<dbReference type="Gene3D" id="3.30.1140.32">
    <property type="entry name" value="Ribosomal protein S3, C-terminal domain"/>
    <property type="match status" value="1"/>
</dbReference>
<comment type="caution">
    <text evidence="7">The sequence shown here is derived from an EMBL/GenBank/DDBJ whole genome shotgun (WGS) entry which is preliminary data.</text>
</comment>
<dbReference type="OMA" id="EEGINEW"/>
<dbReference type="GO" id="GO:0005634">
    <property type="term" value="C:nucleus"/>
    <property type="evidence" value="ECO:0007669"/>
    <property type="project" value="TreeGrafter"/>
</dbReference>
<dbReference type="InterPro" id="IPR057258">
    <property type="entry name" value="Ribosomal_uS3"/>
</dbReference>
<feature type="region of interest" description="Disordered" evidence="5">
    <location>
        <begin position="1702"/>
        <end position="1721"/>
    </location>
</feature>
<evidence type="ECO:0000313" key="8">
    <source>
        <dbReference type="Proteomes" id="UP000654075"/>
    </source>
</evidence>
<evidence type="ECO:0000256" key="2">
    <source>
        <dbReference type="ARBA" id="ARBA00022980"/>
    </source>
</evidence>
<organism evidence="7 8">
    <name type="scientific">Polarella glacialis</name>
    <name type="common">Dinoflagellate</name>
    <dbReference type="NCBI Taxonomy" id="89957"/>
    <lineage>
        <taxon>Eukaryota</taxon>
        <taxon>Sar</taxon>
        <taxon>Alveolata</taxon>
        <taxon>Dinophyceae</taxon>
        <taxon>Suessiales</taxon>
        <taxon>Suessiaceae</taxon>
        <taxon>Polarella</taxon>
    </lineage>
</organism>
<gene>
    <name evidence="7" type="ORF">PGLA1383_LOCUS32884</name>
</gene>
<proteinExistence type="inferred from homology"/>
<dbReference type="GO" id="GO:0022627">
    <property type="term" value="C:cytosolic small ribosomal subunit"/>
    <property type="evidence" value="ECO:0007669"/>
    <property type="project" value="TreeGrafter"/>
</dbReference>